<dbReference type="InterPro" id="IPR014986">
    <property type="entry name" value="XkdN-like"/>
</dbReference>
<dbReference type="InterPro" id="IPR038559">
    <property type="entry name" value="XkdN-like_sf"/>
</dbReference>
<comment type="caution">
    <text evidence="1">The sequence shown here is derived from an EMBL/GenBank/DDBJ whole genome shotgun (WGS) entry which is preliminary data.</text>
</comment>
<sequence length="138" mass="15799">MSFFIGGKAAPVTEEEVIVSRRFKDNEGKVIPFVMKPIPTERIEQLENECYKPKYEGSKKVGEEFDRARWIARMSLESTIYPDFRDKELLKAHGVVDPVDAVKKVLSVGGEYAEFMRAGQRINGYFDTFEDLVIDAKN</sequence>
<evidence type="ECO:0000313" key="1">
    <source>
        <dbReference type="EMBL" id="OLN21872.1"/>
    </source>
</evidence>
<accession>A0A1Q8Q3J5</accession>
<dbReference type="EMBL" id="MSDU01000029">
    <property type="protein sequence ID" value="OLN21872.1"/>
    <property type="molecule type" value="Genomic_DNA"/>
</dbReference>
<organism evidence="1 2">
    <name type="scientific">Domibacillus antri</name>
    <dbReference type="NCBI Taxonomy" id="1714264"/>
    <lineage>
        <taxon>Bacteria</taxon>
        <taxon>Bacillati</taxon>
        <taxon>Bacillota</taxon>
        <taxon>Bacilli</taxon>
        <taxon>Bacillales</taxon>
        <taxon>Bacillaceae</taxon>
        <taxon>Domibacillus</taxon>
    </lineage>
</organism>
<dbReference type="Gene3D" id="3.30.2220.30">
    <property type="match status" value="1"/>
</dbReference>
<dbReference type="AlphaFoldDB" id="A0A1Q8Q3J5"/>
<reference evidence="1 2" key="1">
    <citation type="submission" date="2016-12" db="EMBL/GenBank/DDBJ databases">
        <title>Domibacillus antri genome sequencing.</title>
        <authorList>
            <person name="Verma A."/>
            <person name="Krishnamurthi S."/>
        </authorList>
    </citation>
    <scope>NUCLEOTIDE SEQUENCE [LARGE SCALE GENOMIC DNA]</scope>
    <source>
        <strain evidence="1 2">XD80</strain>
    </source>
</reference>
<proteinExistence type="predicted"/>
<dbReference type="Pfam" id="PF08890">
    <property type="entry name" value="Phage_TAC_5"/>
    <property type="match status" value="1"/>
</dbReference>
<protein>
    <submittedName>
        <fullName evidence="1">Phage portal protein</fullName>
    </submittedName>
</protein>
<dbReference type="STRING" id="1714264.BTO30_12580"/>
<dbReference type="Proteomes" id="UP000185568">
    <property type="component" value="Unassembled WGS sequence"/>
</dbReference>
<gene>
    <name evidence="1" type="ORF">BTO30_12580</name>
</gene>
<keyword evidence="2" id="KW-1185">Reference proteome</keyword>
<name>A0A1Q8Q3J5_9BACI</name>
<evidence type="ECO:0000313" key="2">
    <source>
        <dbReference type="Proteomes" id="UP000185568"/>
    </source>
</evidence>